<gene>
    <name evidence="4" type="ORF">BASA50_003169</name>
</gene>
<keyword evidence="5" id="KW-1185">Reference proteome</keyword>
<sequence length="1430" mass="158928">MARVGGAMIGSRRTSLWWTTYCPGAALLGIGPLHEYHPSQRIKQHHHPSQRIEQLHHYQLEHKSHNRNYTQWLHLPLTAKHSEHIHGKRDSLAQSSERQLLRQTLDLLDNLLTNKTNGLPQQKSSRDQIWDLCRLLLNCDATAVLGAVKGSDLLLRLLAFLALTPGHPLAPEQVERLLRWQRSVRPNEPGVLASMVVSSNNNMMSSHDCSSTQQFTTQDLVWMVKSYSIVSAQSAWAAIAQICRQINRPTLHPMAIYVAVIAVAVHAGPTEAIVCVRSLLGRSDPPTLAETTDAAATDAAPPPPRLQIRLNYMLQACCQEDAFMHTHQRILRTTPSQLVLATSAILQFMNLLIAYMAKHDPSSRPDVISFNYLARLTKCTSFENVQAFLNNMHHYGVTPNTKTFVELVRGLDYSSAALVFAEADRRHLQTDASILMSYIRSCQTRSDTAAANADAIKAFLSNRFRCEMYSPTYADSGVVYCLSATYKVNKDVASGKLILADMHRNAYHPPVDRFFNFIEMACYFYQPDLARDVAIQLSDLSLTYLSPHIRLAIVVGYCTMNRPDSALDFISAMRKRGLEPTLAMTLCLVTRLIALQRLGDADRVARQMQNENATDRPILPFNTVTHAYIVSGRADEAKRRITTLSEFGLVADDTTSALLVAAQFSLGNDADAMQVVADLEARYGGEDQVPVVVYAACMDHYLGIGCIDRGNQYWDLLKRASAAVGMGKGIVELDDAVLARYINGVAALGHVHLVEALEHHIDSIRQPESTRELIRVYFSSDRADRAVAKTHQLVDQLRRDITQSLPPDEREAVLAAAATDPSNTRLAVAVAGARGQYRTARDIKTSQSIAHVLCDCISYFSRVRGDWSTARYWLRIYLSLFRPTATPFVALIRAAVSPHCSDSDADGLQLAQSVWDEMVSCGVRQNARSYGALIAAHIDAGDLHTACDLITDMVQDGFSPGRPILNTVLGLLGRGRRVSDMEILFQRLSSPRRRLGALDADSREDSRKDSEKDYRRDPGEIGIAGLSLHQTLSKHVDVIVPGLPTINALLTGYLHSGHYARIFLVWNRLWRKQGGRVLLRRSLLATDSIGHDGNWSCTGRDTHNIKGGWKPTEAVRDGLKNRSESLLENRSERILENGSESILVTHDDDHAIDKLFPESLYKRQLSLTSTHVANWREQTMPPFSTRRGGGGGVLSPRISIWEPKNESSMSSMQGIADPLQPNDTHSFRVMASPVTSSALFSQSMTVEMVFGVSPITVCLVLDAAGFSRNLPVLDKLWRDLEVAQFPLSVNCYTSYMEALVRCGEVHRACAVITGHGSGDANGGDLPDLKMVDNFLKMCGDAYASETESVWAYVRQRCPDKYISQLEKRMSMKQGSKIRNGSSTSDGQSTPDSRTSANRRYPHVAGRTMKDKDDWQLAKRLDSIVRLLDIE</sequence>
<accession>A0ABQ8FJ77</accession>
<dbReference type="NCBIfam" id="TIGR00756">
    <property type="entry name" value="PPR"/>
    <property type="match status" value="1"/>
</dbReference>
<dbReference type="Pfam" id="PF13812">
    <property type="entry name" value="PPR_3"/>
    <property type="match status" value="1"/>
</dbReference>
<dbReference type="PANTHER" id="PTHR47936">
    <property type="entry name" value="PPR_LONG DOMAIN-CONTAINING PROTEIN"/>
    <property type="match status" value="1"/>
</dbReference>
<feature type="region of interest" description="Disordered" evidence="3">
    <location>
        <begin position="1370"/>
        <end position="1406"/>
    </location>
</feature>
<dbReference type="PANTHER" id="PTHR47936:SF1">
    <property type="entry name" value="PENTATRICOPEPTIDE REPEAT-CONTAINING PROTEIN GUN1, CHLOROPLASTIC"/>
    <property type="match status" value="1"/>
</dbReference>
<evidence type="ECO:0000313" key="4">
    <source>
        <dbReference type="EMBL" id="KAH6599227.1"/>
    </source>
</evidence>
<evidence type="ECO:0008006" key="6">
    <source>
        <dbReference type="Google" id="ProtNLM"/>
    </source>
</evidence>
<dbReference type="EMBL" id="JAFCIX010000074">
    <property type="protein sequence ID" value="KAH6599227.1"/>
    <property type="molecule type" value="Genomic_DNA"/>
</dbReference>
<feature type="repeat" description="PPR" evidence="2">
    <location>
        <begin position="546"/>
        <end position="580"/>
    </location>
</feature>
<feature type="compositionally biased region" description="Polar residues" evidence="3">
    <location>
        <begin position="1372"/>
        <end position="1397"/>
    </location>
</feature>
<feature type="region of interest" description="Disordered" evidence="3">
    <location>
        <begin position="996"/>
        <end position="1018"/>
    </location>
</feature>
<keyword evidence="1" id="KW-0677">Repeat</keyword>
<evidence type="ECO:0000256" key="3">
    <source>
        <dbReference type="SAM" id="MobiDB-lite"/>
    </source>
</evidence>
<dbReference type="InterPro" id="IPR011990">
    <property type="entry name" value="TPR-like_helical_dom_sf"/>
</dbReference>
<dbReference type="InterPro" id="IPR002885">
    <property type="entry name" value="PPR_rpt"/>
</dbReference>
<reference evidence="4 5" key="1">
    <citation type="submission" date="2021-02" db="EMBL/GenBank/DDBJ databases">
        <title>Variation within the Batrachochytrium salamandrivorans European outbreak.</title>
        <authorList>
            <person name="Kelly M."/>
            <person name="Pasmans F."/>
            <person name="Shea T.P."/>
            <person name="Munoz J.F."/>
            <person name="Carranza S."/>
            <person name="Cuomo C.A."/>
            <person name="Martel A."/>
        </authorList>
    </citation>
    <scope>NUCLEOTIDE SEQUENCE [LARGE SCALE GENOMIC DNA]</scope>
    <source>
        <strain evidence="4 5">AMFP18/2</strain>
    </source>
</reference>
<protein>
    <recommendedName>
        <fullName evidence="6">Pentacotripeptide-repeat region of PRORP domain-containing protein</fullName>
    </recommendedName>
</protein>
<feature type="repeat" description="PPR" evidence="2">
    <location>
        <begin position="926"/>
        <end position="960"/>
    </location>
</feature>
<proteinExistence type="predicted"/>
<evidence type="ECO:0000313" key="5">
    <source>
        <dbReference type="Proteomes" id="UP001648503"/>
    </source>
</evidence>
<comment type="caution">
    <text evidence="4">The sequence shown here is derived from an EMBL/GenBank/DDBJ whole genome shotgun (WGS) entry which is preliminary data.</text>
</comment>
<organism evidence="4 5">
    <name type="scientific">Batrachochytrium salamandrivorans</name>
    <dbReference type="NCBI Taxonomy" id="1357716"/>
    <lineage>
        <taxon>Eukaryota</taxon>
        <taxon>Fungi</taxon>
        <taxon>Fungi incertae sedis</taxon>
        <taxon>Chytridiomycota</taxon>
        <taxon>Chytridiomycota incertae sedis</taxon>
        <taxon>Chytridiomycetes</taxon>
        <taxon>Rhizophydiales</taxon>
        <taxon>Rhizophydiales incertae sedis</taxon>
        <taxon>Batrachochytrium</taxon>
    </lineage>
</organism>
<feature type="compositionally biased region" description="Basic and acidic residues" evidence="3">
    <location>
        <begin position="1000"/>
        <end position="1018"/>
    </location>
</feature>
<dbReference type="Proteomes" id="UP001648503">
    <property type="component" value="Unassembled WGS sequence"/>
</dbReference>
<evidence type="ECO:0000256" key="1">
    <source>
        <dbReference type="ARBA" id="ARBA00022737"/>
    </source>
</evidence>
<dbReference type="PROSITE" id="PS51375">
    <property type="entry name" value="PPR"/>
    <property type="match status" value="2"/>
</dbReference>
<evidence type="ECO:0000256" key="2">
    <source>
        <dbReference type="PROSITE-ProRule" id="PRU00708"/>
    </source>
</evidence>
<dbReference type="Gene3D" id="1.25.40.10">
    <property type="entry name" value="Tetratricopeptide repeat domain"/>
    <property type="match status" value="3"/>
</dbReference>
<name>A0ABQ8FJ77_9FUNG</name>